<name>A0A9X7J171_9FIRM</name>
<protein>
    <submittedName>
        <fullName evidence="2">HTH-type transcriptional regulator MalT</fullName>
    </submittedName>
</protein>
<dbReference type="InterPro" id="IPR011990">
    <property type="entry name" value="TPR-like_helical_dom_sf"/>
</dbReference>
<dbReference type="InterPro" id="IPR027417">
    <property type="entry name" value="P-loop_NTPase"/>
</dbReference>
<dbReference type="SUPFAM" id="SSF52540">
    <property type="entry name" value="P-loop containing nucleoside triphosphate hydrolases"/>
    <property type="match status" value="1"/>
</dbReference>
<accession>A0A9X7J171</accession>
<evidence type="ECO:0000313" key="3">
    <source>
        <dbReference type="Proteomes" id="UP000239430"/>
    </source>
</evidence>
<dbReference type="Pfam" id="PF25873">
    <property type="entry name" value="WHD_MalT"/>
    <property type="match status" value="1"/>
</dbReference>
<dbReference type="Proteomes" id="UP000239430">
    <property type="component" value="Unassembled WGS sequence"/>
</dbReference>
<dbReference type="InterPro" id="IPR005158">
    <property type="entry name" value="BTAD"/>
</dbReference>
<dbReference type="InterPro" id="IPR051677">
    <property type="entry name" value="AfsR-DnrI-RedD_regulator"/>
</dbReference>
<feature type="domain" description="Bacterial transcriptional activator" evidence="1">
    <location>
        <begin position="922"/>
        <end position="1066"/>
    </location>
</feature>
<keyword evidence="3" id="KW-1185">Reference proteome</keyword>
<dbReference type="EMBL" id="PVXL01000057">
    <property type="protein sequence ID" value="PRR71295.1"/>
    <property type="molecule type" value="Genomic_DNA"/>
</dbReference>
<dbReference type="Pfam" id="PF03704">
    <property type="entry name" value="BTAD"/>
    <property type="match status" value="1"/>
</dbReference>
<proteinExistence type="predicted"/>
<dbReference type="SMART" id="SM00028">
    <property type="entry name" value="TPR"/>
    <property type="match status" value="4"/>
</dbReference>
<dbReference type="AlphaFoldDB" id="A0A9X7J171"/>
<gene>
    <name evidence="2" type="primary">malT</name>
    <name evidence="2" type="ORF">MOST_26020</name>
</gene>
<evidence type="ECO:0000313" key="2">
    <source>
        <dbReference type="EMBL" id="PRR71295.1"/>
    </source>
</evidence>
<dbReference type="InterPro" id="IPR036388">
    <property type="entry name" value="WH-like_DNA-bd_sf"/>
</dbReference>
<dbReference type="InterPro" id="IPR059106">
    <property type="entry name" value="WHD_MalT"/>
</dbReference>
<dbReference type="SMART" id="SM01043">
    <property type="entry name" value="BTAD"/>
    <property type="match status" value="1"/>
</dbReference>
<dbReference type="Pfam" id="PF13424">
    <property type="entry name" value="TPR_12"/>
    <property type="match status" value="1"/>
</dbReference>
<dbReference type="Gene3D" id="1.10.10.10">
    <property type="entry name" value="Winged helix-like DNA-binding domain superfamily/Winged helix DNA-binding domain"/>
    <property type="match status" value="1"/>
</dbReference>
<dbReference type="Gene3D" id="1.25.40.10">
    <property type="entry name" value="Tetratricopeptide repeat domain"/>
    <property type="match status" value="3"/>
</dbReference>
<dbReference type="InterPro" id="IPR019734">
    <property type="entry name" value="TPR_rpt"/>
</dbReference>
<organism evidence="2 3">
    <name type="scientific">Neomoorella stamsii</name>
    <dbReference type="NCBI Taxonomy" id="1266720"/>
    <lineage>
        <taxon>Bacteria</taxon>
        <taxon>Bacillati</taxon>
        <taxon>Bacillota</taxon>
        <taxon>Clostridia</taxon>
        <taxon>Neomoorellales</taxon>
        <taxon>Neomoorellaceae</taxon>
        <taxon>Neomoorella</taxon>
    </lineage>
</organism>
<sequence length="1072" mass="122456">MLKSLALVESKLVAPRPAADIWLRPGLKNKLQRLMDYSLTVISAPAGYGKTTAIVQALALLEVPYGWYSPGPEDASSFVFASYLAGALEKLAPGIRDKLPEELKKYEALNWDSVLNVLLHSLEEYTGAEGILIIDDWHLVGEEKEVSLFLDRFLACKPRWLRVALLSREKVEIPEVYRQAARGQRLLIDEKDLALNPEEVYEYLSREFSPRLTREDARWIYDYSEGWIMTLKLIGRGIKEGTVRLPLSDTLDNSLDSLFEFLILDVLERQDSSLLSFLLKTSILDYLSLHACTVVMGGEFTPRLLSRASKKGLFLSELGNGLFRYHNLFRDFLRREARKRLPDYELLHCRAGYFYLKEGQEEQAFQHLLEGRQWADAAEVLARLSSELVRSGRGHLLRHYLQQLPPRFQEQVEFLLALGDAERLASNYQGALALYRRAAEKCRNSSDRKGLSRALKGLGETYVDTAQPALAEDFLRRAYKALGEADTEEKAEILGLMAENMINQGKPRHAHRYRQLAKEMLHLTTRGNFEARLLLRTGRLQAAIQLLESSASQEKGSYHPPLSFRETPLLLSLCYSMIGEGEKAVIAAEEGIRLGQKLRSPFVEAMGYVRLGHALLVLKGWPTGACREAYQRALELNDNLGIIRGRTEVMMGQCLIHGLEGDWLAARSSGLEGVRVTEQVRDRWFTAVLYHCLGVAAATCQQLAEARVYLARGHDLFCRCGDSFGKATAAWWLAYLAFKAGPGEELRSRLTQLLELCESRGYDFLLQRGTLLGARDGRASVPLLHEARRQDICQPYVDWQLQKMGINTEFPCIGYTLRIQTLGKFRVWRGEEEIGCHEWRRESARRLFQLLITKRRVLLHKEEIMAYLWPEADPEAAGRDFKVALNTLLSVLEPERQPRSPSFFIQREGTAYFFNLASGFWLDVEEFEGLVRRAEEVVNERPEQAETLLNRALELYEGEYLQGVNQDEWCLEERERLVVMYIHAAEILARLLAGRGDYQGCIEWADRILKKDNCWEEAYRLKIYSYGKLNNKAMVVRVYQRCLQVLREEMGVAPSLKTVKLYKKILQVSAAM</sequence>
<dbReference type="RefSeq" id="WP_161952850.1">
    <property type="nucleotide sequence ID" value="NZ_PVXL01000057.1"/>
</dbReference>
<reference evidence="2 3" key="1">
    <citation type="submission" date="2018-03" db="EMBL/GenBank/DDBJ databases">
        <title>Genome sequence of Moorella stamsii DSM 26217.</title>
        <authorList>
            <person name="Poehlein A."/>
            <person name="Daniel R."/>
        </authorList>
    </citation>
    <scope>NUCLEOTIDE SEQUENCE [LARGE SCALE GENOMIC DNA]</scope>
    <source>
        <strain evidence="3">DSM 26217</strain>
    </source>
</reference>
<dbReference type="PANTHER" id="PTHR35807">
    <property type="entry name" value="TRANSCRIPTIONAL REGULATOR REDD-RELATED"/>
    <property type="match status" value="1"/>
</dbReference>
<dbReference type="SUPFAM" id="SSF48452">
    <property type="entry name" value="TPR-like"/>
    <property type="match status" value="3"/>
</dbReference>
<dbReference type="PANTHER" id="PTHR35807:SF2">
    <property type="entry name" value="TRANSCRIPTIONAL ACTIVATOR DOMAIN"/>
    <property type="match status" value="1"/>
</dbReference>
<evidence type="ECO:0000259" key="1">
    <source>
        <dbReference type="SMART" id="SM01043"/>
    </source>
</evidence>
<comment type="caution">
    <text evidence="2">The sequence shown here is derived from an EMBL/GenBank/DDBJ whole genome shotgun (WGS) entry which is preliminary data.</text>
</comment>